<dbReference type="Proteomes" id="UP000504634">
    <property type="component" value="Unplaced"/>
</dbReference>
<name>A0A6J2TEG3_DROLE</name>
<evidence type="ECO:0000256" key="2">
    <source>
        <dbReference type="SAM" id="SignalP"/>
    </source>
</evidence>
<proteinExistence type="predicted"/>
<dbReference type="Gene3D" id="2.40.128.20">
    <property type="match status" value="1"/>
</dbReference>
<accession>A0A6J2TEG3</accession>
<keyword evidence="1" id="KW-0472">Membrane</keyword>
<dbReference type="InterPro" id="IPR012674">
    <property type="entry name" value="Calycin"/>
</dbReference>
<organism evidence="3 4">
    <name type="scientific">Drosophila lebanonensis</name>
    <name type="common">Fruit fly</name>
    <name type="synonym">Scaptodrosophila lebanonensis</name>
    <dbReference type="NCBI Taxonomy" id="7225"/>
    <lineage>
        <taxon>Eukaryota</taxon>
        <taxon>Metazoa</taxon>
        <taxon>Ecdysozoa</taxon>
        <taxon>Arthropoda</taxon>
        <taxon>Hexapoda</taxon>
        <taxon>Insecta</taxon>
        <taxon>Pterygota</taxon>
        <taxon>Neoptera</taxon>
        <taxon>Endopterygota</taxon>
        <taxon>Diptera</taxon>
        <taxon>Brachycera</taxon>
        <taxon>Muscomorpha</taxon>
        <taxon>Ephydroidea</taxon>
        <taxon>Drosophilidae</taxon>
        <taxon>Scaptodrosophila</taxon>
    </lineage>
</organism>
<dbReference type="OrthoDB" id="7816615at2759"/>
<protein>
    <submittedName>
        <fullName evidence="4">Uncharacterized protein LOC115623962</fullName>
    </submittedName>
</protein>
<reference evidence="4" key="1">
    <citation type="submission" date="2025-08" db="UniProtKB">
        <authorList>
            <consortium name="RefSeq"/>
        </authorList>
    </citation>
    <scope>IDENTIFICATION</scope>
    <source>
        <strain evidence="4">11010-0011.00</strain>
        <tissue evidence="4">Whole body</tissue>
    </source>
</reference>
<keyword evidence="1" id="KW-0812">Transmembrane</keyword>
<feature type="chain" id="PRO_5027057678" evidence="2">
    <location>
        <begin position="25"/>
        <end position="223"/>
    </location>
</feature>
<dbReference type="RefSeq" id="XP_030374389.1">
    <property type="nucleotide sequence ID" value="XM_030518529.1"/>
</dbReference>
<evidence type="ECO:0000256" key="1">
    <source>
        <dbReference type="SAM" id="Phobius"/>
    </source>
</evidence>
<dbReference type="GeneID" id="115623962"/>
<keyword evidence="2" id="KW-0732">Signal</keyword>
<dbReference type="SUPFAM" id="SSF50814">
    <property type="entry name" value="Lipocalins"/>
    <property type="match status" value="1"/>
</dbReference>
<evidence type="ECO:0000313" key="3">
    <source>
        <dbReference type="Proteomes" id="UP000504634"/>
    </source>
</evidence>
<feature type="transmembrane region" description="Helical" evidence="1">
    <location>
        <begin position="203"/>
        <end position="222"/>
    </location>
</feature>
<feature type="signal peptide" evidence="2">
    <location>
        <begin position="1"/>
        <end position="24"/>
    </location>
</feature>
<evidence type="ECO:0000313" key="4">
    <source>
        <dbReference type="RefSeq" id="XP_030374389.1"/>
    </source>
</evidence>
<keyword evidence="1" id="KW-1133">Transmembrane helix</keyword>
<gene>
    <name evidence="4" type="primary">LOC115623962</name>
</gene>
<keyword evidence="3" id="KW-1185">Reference proteome</keyword>
<dbReference type="AlphaFoldDB" id="A0A6J2TEG3"/>
<dbReference type="PROSITE" id="PS00213">
    <property type="entry name" value="LIPOCALIN"/>
    <property type="match status" value="1"/>
</dbReference>
<dbReference type="InterPro" id="IPR022272">
    <property type="entry name" value="Lipocalin_CS"/>
</dbReference>
<dbReference type="PRINTS" id="PR00179">
    <property type="entry name" value="LIPOCALIN"/>
</dbReference>
<sequence length="223" mass="24939">MSSVSAIWLLTSLFLLFHVLPIDAQNETTAAKSCREFTSIALDVDKFMGTWYEVARQPSNGHACIQTILTDTGLDTVYIQTRYSYMYDNTWISPYIVAVVTALNMTTSPSPNGYTAPFLLGNFLLPWTTYKILSTDYENYALVCGFTNATSFGLIMTRERQSKQQLFDAFEVALDPIYSNIINSSLSFVMQNATCLPSSASTFKILTTFNSLGMLFIIYVLGK</sequence>